<evidence type="ECO:0000256" key="2">
    <source>
        <dbReference type="SAM" id="SignalP"/>
    </source>
</evidence>
<accession>A0ABP7UD54</accession>
<name>A0ABP7UD54_9ACTN</name>
<keyword evidence="4" id="KW-1185">Reference proteome</keyword>
<evidence type="ECO:0000256" key="1">
    <source>
        <dbReference type="SAM" id="MobiDB-lite"/>
    </source>
</evidence>
<evidence type="ECO:0000313" key="4">
    <source>
        <dbReference type="Proteomes" id="UP001499984"/>
    </source>
</evidence>
<comment type="caution">
    <text evidence="3">The sequence shown here is derived from an EMBL/GenBank/DDBJ whole genome shotgun (WGS) entry which is preliminary data.</text>
</comment>
<reference evidence="4" key="1">
    <citation type="journal article" date="2019" name="Int. J. Syst. Evol. Microbiol.">
        <title>The Global Catalogue of Microorganisms (GCM) 10K type strain sequencing project: providing services to taxonomists for standard genome sequencing and annotation.</title>
        <authorList>
            <consortium name="The Broad Institute Genomics Platform"/>
            <consortium name="The Broad Institute Genome Sequencing Center for Infectious Disease"/>
            <person name="Wu L."/>
            <person name="Ma J."/>
        </authorList>
    </citation>
    <scope>NUCLEOTIDE SEQUENCE [LARGE SCALE GENOMIC DNA]</scope>
    <source>
        <strain evidence="4">JCM 16925</strain>
    </source>
</reference>
<organism evidence="3 4">
    <name type="scientific">Streptomyces shaanxiensis</name>
    <dbReference type="NCBI Taxonomy" id="653357"/>
    <lineage>
        <taxon>Bacteria</taxon>
        <taxon>Bacillati</taxon>
        <taxon>Actinomycetota</taxon>
        <taxon>Actinomycetes</taxon>
        <taxon>Kitasatosporales</taxon>
        <taxon>Streptomycetaceae</taxon>
        <taxon>Streptomyces</taxon>
    </lineage>
</organism>
<dbReference type="Proteomes" id="UP001499984">
    <property type="component" value="Unassembled WGS sequence"/>
</dbReference>
<protein>
    <recommendedName>
        <fullName evidence="5">Sugar ABC transporter substrate-binding protein</fullName>
    </recommendedName>
</protein>
<evidence type="ECO:0000313" key="3">
    <source>
        <dbReference type="EMBL" id="GAA4040579.1"/>
    </source>
</evidence>
<feature type="chain" id="PRO_5046611300" description="Sugar ABC transporter substrate-binding protein" evidence="2">
    <location>
        <begin position="24"/>
        <end position="53"/>
    </location>
</feature>
<dbReference type="EMBL" id="BAAAZY010000003">
    <property type="protein sequence ID" value="GAA4040579.1"/>
    <property type="molecule type" value="Genomic_DNA"/>
</dbReference>
<keyword evidence="2" id="KW-0732">Signal</keyword>
<evidence type="ECO:0008006" key="5">
    <source>
        <dbReference type="Google" id="ProtNLM"/>
    </source>
</evidence>
<sequence>MESRTRRLAVSSLAALSAATPVAGCGGGGTAAGSGAEGNTLTLWTHDAGKATE</sequence>
<proteinExistence type="predicted"/>
<feature type="region of interest" description="Disordered" evidence="1">
    <location>
        <begin position="27"/>
        <end position="53"/>
    </location>
</feature>
<feature type="signal peptide" evidence="2">
    <location>
        <begin position="1"/>
        <end position="23"/>
    </location>
</feature>
<feature type="compositionally biased region" description="Gly residues" evidence="1">
    <location>
        <begin position="27"/>
        <end position="36"/>
    </location>
</feature>
<gene>
    <name evidence="3" type="ORF">GCM10022233_06500</name>
</gene>